<evidence type="ECO:0000313" key="2">
    <source>
        <dbReference type="Proteomes" id="UP000283269"/>
    </source>
</evidence>
<comment type="caution">
    <text evidence="1">The sequence shown here is derived from an EMBL/GenBank/DDBJ whole genome shotgun (WGS) entry which is preliminary data.</text>
</comment>
<sequence length="492" mass="56464">MSTFPPELLIEIFSRVCEPPRGSLDSATSDIRPGRQLAWTESRSNIHNPSPFFLGKICRTWRELVWSSPRLWTYIHLVILPGRCISQAELLDDYIGRSMQLPLTIVFRVMECDNRDVERSFDQVLPLYRMIMGESHRWDTIDLFVPGNYSHLLDSICLSRSMIRRASIHQRRGAFIHEFIHRSLRLQELSLKNVSFSSPPSPYLSLTHLSASSTTVHGLRDLLRNVPNLRWCSLHTIVPFRYHTLTVGLDPVPANMPFHMMHLETFIIRSCPWRVVADILSSIKFQRPFREFRITSTTLTQELFNIIRRRVSPAACSLQVLELGSEWFNIPSNIIAGLGVLLQRSRSVTSLIMTFRGYETLDTERIKTIADLLDPVWPPEPLYCSSSLDFSLLENRVLAPKLQHLELRMDKEGPSIAPILMVLRLRWMFGSSLHSDGSSTTRNGAEYIPKCTKIVSVRLPESYRWEASEYLGDAIREGMIVEFGVNSKLLGV</sequence>
<keyword evidence="2" id="KW-1185">Reference proteome</keyword>
<accession>A0A409WW22</accession>
<proteinExistence type="predicted"/>
<dbReference type="Proteomes" id="UP000283269">
    <property type="component" value="Unassembled WGS sequence"/>
</dbReference>
<evidence type="ECO:0000313" key="1">
    <source>
        <dbReference type="EMBL" id="PPQ82708.1"/>
    </source>
</evidence>
<dbReference type="AlphaFoldDB" id="A0A409WW22"/>
<name>A0A409WW22_PSICY</name>
<reference evidence="1 2" key="1">
    <citation type="journal article" date="2018" name="Evol. Lett.">
        <title>Horizontal gene cluster transfer increased hallucinogenic mushroom diversity.</title>
        <authorList>
            <person name="Reynolds H.T."/>
            <person name="Vijayakumar V."/>
            <person name="Gluck-Thaler E."/>
            <person name="Korotkin H.B."/>
            <person name="Matheny P.B."/>
            <person name="Slot J.C."/>
        </authorList>
    </citation>
    <scope>NUCLEOTIDE SEQUENCE [LARGE SCALE GENOMIC DNA]</scope>
    <source>
        <strain evidence="1 2">2631</strain>
    </source>
</reference>
<dbReference type="STRING" id="93625.A0A409WW22"/>
<organism evidence="1 2">
    <name type="scientific">Psilocybe cyanescens</name>
    <dbReference type="NCBI Taxonomy" id="93625"/>
    <lineage>
        <taxon>Eukaryota</taxon>
        <taxon>Fungi</taxon>
        <taxon>Dikarya</taxon>
        <taxon>Basidiomycota</taxon>
        <taxon>Agaricomycotina</taxon>
        <taxon>Agaricomycetes</taxon>
        <taxon>Agaricomycetidae</taxon>
        <taxon>Agaricales</taxon>
        <taxon>Agaricineae</taxon>
        <taxon>Strophariaceae</taxon>
        <taxon>Psilocybe</taxon>
    </lineage>
</organism>
<dbReference type="SUPFAM" id="SSF52047">
    <property type="entry name" value="RNI-like"/>
    <property type="match status" value="1"/>
</dbReference>
<gene>
    <name evidence="1" type="ORF">CVT25_009406</name>
</gene>
<evidence type="ECO:0008006" key="3">
    <source>
        <dbReference type="Google" id="ProtNLM"/>
    </source>
</evidence>
<dbReference type="EMBL" id="NHYD01003106">
    <property type="protein sequence ID" value="PPQ82708.1"/>
    <property type="molecule type" value="Genomic_DNA"/>
</dbReference>
<protein>
    <recommendedName>
        <fullName evidence="3">F-box domain-containing protein</fullName>
    </recommendedName>
</protein>
<dbReference type="OrthoDB" id="3035621at2759"/>
<dbReference type="InParanoid" id="A0A409WW22"/>